<feature type="transmembrane region" description="Helical" evidence="6">
    <location>
        <begin position="85"/>
        <end position="104"/>
    </location>
</feature>
<sequence length="281" mass="30077">TVKQSGSSSESDNESKHRLRKRRTQKSKRLPRDANEADDEKEMGNMLEGLSRTDAKKPIKLSAYLNLIADATHNFTDGLAMSASFYLSHAAGLSTFVAVFFHEIPHELGDFAILVQSGFSRTSALASQFFTALGAITGTIAGILIEESSKGNSFNFSGLYTADVPVFAPAIDGDQDRSLLALFFGGILGVLPSSVAGVPWSKLVIPFTAGGFIYVGTVSVLPDLLQPDEEEDSDEELSKGRAALRHASRQKTQRGITMAFVELGAMLVGLGIMAAIALSEE</sequence>
<feature type="compositionally biased region" description="Basic residues" evidence="5">
    <location>
        <begin position="17"/>
        <end position="29"/>
    </location>
</feature>
<dbReference type="GO" id="GO:0016020">
    <property type="term" value="C:membrane"/>
    <property type="evidence" value="ECO:0007669"/>
    <property type="project" value="UniProtKB-SubCell"/>
</dbReference>
<dbReference type="Proteomes" id="UP001140094">
    <property type="component" value="Unassembled WGS sequence"/>
</dbReference>
<keyword evidence="4 6" id="KW-0472">Membrane</keyword>
<evidence type="ECO:0000256" key="1">
    <source>
        <dbReference type="ARBA" id="ARBA00004141"/>
    </source>
</evidence>
<keyword evidence="8" id="KW-1185">Reference proteome</keyword>
<feature type="transmembrane region" description="Helical" evidence="6">
    <location>
        <begin position="124"/>
        <end position="145"/>
    </location>
</feature>
<keyword evidence="3 6" id="KW-1133">Transmembrane helix</keyword>
<comment type="subcellular location">
    <subcellularLocation>
        <location evidence="1">Membrane</location>
        <topology evidence="1">Multi-pass membrane protein</topology>
    </subcellularLocation>
</comment>
<proteinExistence type="predicted"/>
<organism evidence="7 8">
    <name type="scientific">Coemansia guatemalensis</name>
    <dbReference type="NCBI Taxonomy" id="2761395"/>
    <lineage>
        <taxon>Eukaryota</taxon>
        <taxon>Fungi</taxon>
        <taxon>Fungi incertae sedis</taxon>
        <taxon>Zoopagomycota</taxon>
        <taxon>Kickxellomycotina</taxon>
        <taxon>Kickxellomycetes</taxon>
        <taxon>Kickxellales</taxon>
        <taxon>Kickxellaceae</taxon>
        <taxon>Coemansia</taxon>
    </lineage>
</organism>
<dbReference type="InterPro" id="IPR003689">
    <property type="entry name" value="ZIP"/>
</dbReference>
<feature type="transmembrane region" description="Helical" evidence="6">
    <location>
        <begin position="255"/>
        <end position="278"/>
    </location>
</feature>
<evidence type="ECO:0000256" key="3">
    <source>
        <dbReference type="ARBA" id="ARBA00022989"/>
    </source>
</evidence>
<feature type="non-terminal residue" evidence="7">
    <location>
        <position position="1"/>
    </location>
</feature>
<gene>
    <name evidence="7" type="ORF">H4R20_006587</name>
</gene>
<feature type="transmembrane region" description="Helical" evidence="6">
    <location>
        <begin position="179"/>
        <end position="197"/>
    </location>
</feature>
<dbReference type="AlphaFoldDB" id="A0A9W8LNI9"/>
<name>A0A9W8LNI9_9FUNG</name>
<dbReference type="Pfam" id="PF02535">
    <property type="entry name" value="Zip"/>
    <property type="match status" value="2"/>
</dbReference>
<dbReference type="PANTHER" id="PTHR16950">
    <property type="entry name" value="ZINC TRANSPORTER SLC39A7 HISTIDINE-RICH MEMBRANE PROTEIN KE4"/>
    <property type="match status" value="1"/>
</dbReference>
<dbReference type="PANTHER" id="PTHR16950:SF16">
    <property type="entry name" value="ZINC TRANSPORTER ZIP13"/>
    <property type="match status" value="1"/>
</dbReference>
<evidence type="ECO:0000313" key="7">
    <source>
        <dbReference type="EMBL" id="KAJ2793283.1"/>
    </source>
</evidence>
<evidence type="ECO:0000256" key="2">
    <source>
        <dbReference type="ARBA" id="ARBA00022692"/>
    </source>
</evidence>
<evidence type="ECO:0000313" key="8">
    <source>
        <dbReference type="Proteomes" id="UP001140094"/>
    </source>
</evidence>
<evidence type="ECO:0000256" key="6">
    <source>
        <dbReference type="SAM" id="Phobius"/>
    </source>
</evidence>
<comment type="caution">
    <text evidence="7">The sequence shown here is derived from an EMBL/GenBank/DDBJ whole genome shotgun (WGS) entry which is preliminary data.</text>
</comment>
<dbReference type="GO" id="GO:0005385">
    <property type="term" value="F:zinc ion transmembrane transporter activity"/>
    <property type="evidence" value="ECO:0007669"/>
    <property type="project" value="TreeGrafter"/>
</dbReference>
<accession>A0A9W8LNI9</accession>
<dbReference type="GO" id="GO:0006882">
    <property type="term" value="P:intracellular zinc ion homeostasis"/>
    <property type="evidence" value="ECO:0007669"/>
    <property type="project" value="TreeGrafter"/>
</dbReference>
<evidence type="ECO:0000256" key="4">
    <source>
        <dbReference type="ARBA" id="ARBA00023136"/>
    </source>
</evidence>
<evidence type="ECO:0000256" key="5">
    <source>
        <dbReference type="SAM" id="MobiDB-lite"/>
    </source>
</evidence>
<evidence type="ECO:0008006" key="9">
    <source>
        <dbReference type="Google" id="ProtNLM"/>
    </source>
</evidence>
<dbReference type="OrthoDB" id="200954at2759"/>
<keyword evidence="2 6" id="KW-0812">Transmembrane</keyword>
<protein>
    <recommendedName>
        <fullName evidence="9">Zinc/iron permease</fullName>
    </recommendedName>
</protein>
<feature type="region of interest" description="Disordered" evidence="5">
    <location>
        <begin position="1"/>
        <end position="44"/>
    </location>
</feature>
<dbReference type="EMBL" id="JANBUO010002957">
    <property type="protein sequence ID" value="KAJ2793283.1"/>
    <property type="molecule type" value="Genomic_DNA"/>
</dbReference>
<reference evidence="7" key="1">
    <citation type="submission" date="2022-07" db="EMBL/GenBank/DDBJ databases">
        <title>Phylogenomic reconstructions and comparative analyses of Kickxellomycotina fungi.</title>
        <authorList>
            <person name="Reynolds N.K."/>
            <person name="Stajich J.E."/>
            <person name="Barry K."/>
            <person name="Grigoriev I.V."/>
            <person name="Crous P."/>
            <person name="Smith M.E."/>
        </authorList>
    </citation>
    <scope>NUCLEOTIDE SEQUENCE</scope>
    <source>
        <strain evidence="7">NRRL 1565</strain>
    </source>
</reference>
<feature type="compositionally biased region" description="Low complexity" evidence="5">
    <location>
        <begin position="1"/>
        <end position="10"/>
    </location>
</feature>